<protein>
    <submittedName>
        <fullName evidence="1">Uncharacterized protein</fullName>
    </submittedName>
</protein>
<dbReference type="AlphaFoldDB" id="A0A444WWN6"/>
<evidence type="ECO:0000313" key="1">
    <source>
        <dbReference type="EMBL" id="RYQ81823.1"/>
    </source>
</evidence>
<proteinExistence type="predicted"/>
<evidence type="ECO:0000313" key="2">
    <source>
        <dbReference type="Proteomes" id="UP000289738"/>
    </source>
</evidence>
<keyword evidence="2" id="KW-1185">Reference proteome</keyword>
<dbReference type="EMBL" id="SDMP01000020">
    <property type="protein sequence ID" value="RYQ81823.1"/>
    <property type="molecule type" value="Genomic_DNA"/>
</dbReference>
<organism evidence="1 2">
    <name type="scientific">Arachis hypogaea</name>
    <name type="common">Peanut</name>
    <dbReference type="NCBI Taxonomy" id="3818"/>
    <lineage>
        <taxon>Eukaryota</taxon>
        <taxon>Viridiplantae</taxon>
        <taxon>Streptophyta</taxon>
        <taxon>Embryophyta</taxon>
        <taxon>Tracheophyta</taxon>
        <taxon>Spermatophyta</taxon>
        <taxon>Magnoliopsida</taxon>
        <taxon>eudicotyledons</taxon>
        <taxon>Gunneridae</taxon>
        <taxon>Pentapetalae</taxon>
        <taxon>rosids</taxon>
        <taxon>fabids</taxon>
        <taxon>Fabales</taxon>
        <taxon>Fabaceae</taxon>
        <taxon>Papilionoideae</taxon>
        <taxon>50 kb inversion clade</taxon>
        <taxon>dalbergioids sensu lato</taxon>
        <taxon>Dalbergieae</taxon>
        <taxon>Pterocarpus clade</taxon>
        <taxon>Arachis</taxon>
    </lineage>
</organism>
<name>A0A444WWN6_ARAHY</name>
<reference evidence="1 2" key="1">
    <citation type="submission" date="2019-01" db="EMBL/GenBank/DDBJ databases">
        <title>Sequencing of cultivated peanut Arachis hypogaea provides insights into genome evolution and oil improvement.</title>
        <authorList>
            <person name="Chen X."/>
        </authorList>
    </citation>
    <scope>NUCLEOTIDE SEQUENCE [LARGE SCALE GENOMIC DNA]</scope>
    <source>
        <strain evidence="2">cv. Fuhuasheng</strain>
        <tissue evidence="1">Leaves</tissue>
    </source>
</reference>
<gene>
    <name evidence="1" type="ORF">Ahy_B10g100423</name>
</gene>
<sequence>MLATPCCPDGLPFACHWACNPARLDRRPPTCFLLNGSAALPPPSVFSAPPWLPPSLFPNPNPLLLAVARNVDRIVAGFSVRGLEQVAVVSPLAVRLSVKDDDDDGSVYFSDAEDGGSSHSHFYSTHGDGGSAFDDCSFLCVSDLEAAAVVHDPGRGIIEFVTWVWRVIVESGVPIKLDCARKDDLAAVHKC</sequence>
<comment type="caution">
    <text evidence="1">The sequence shown here is derived from an EMBL/GenBank/DDBJ whole genome shotgun (WGS) entry which is preliminary data.</text>
</comment>
<dbReference type="Proteomes" id="UP000289738">
    <property type="component" value="Chromosome B10"/>
</dbReference>
<accession>A0A444WWN6</accession>